<dbReference type="PANTHER" id="PTHR46586:SF3">
    <property type="entry name" value="ANKYRIN REPEAT-CONTAINING PROTEIN"/>
    <property type="match status" value="1"/>
</dbReference>
<dbReference type="InterPro" id="IPR036770">
    <property type="entry name" value="Ankyrin_rpt-contain_sf"/>
</dbReference>
<dbReference type="GeneID" id="14870284"/>
<dbReference type="Proteomes" id="UP000007797">
    <property type="component" value="Unassembled WGS sequence"/>
</dbReference>
<evidence type="ECO:0000313" key="2">
    <source>
        <dbReference type="Proteomes" id="UP000007797"/>
    </source>
</evidence>
<dbReference type="RefSeq" id="XP_004366440.1">
    <property type="nucleotide sequence ID" value="XM_004366383.1"/>
</dbReference>
<reference evidence="2" key="1">
    <citation type="journal article" date="2011" name="Genome Res.">
        <title>Phylogeny-wide analysis of social amoeba genomes highlights ancient origins for complex intercellular communication.</title>
        <authorList>
            <person name="Heidel A.J."/>
            <person name="Lawal H.M."/>
            <person name="Felder M."/>
            <person name="Schilde C."/>
            <person name="Helps N.R."/>
            <person name="Tunggal B."/>
            <person name="Rivero F."/>
            <person name="John U."/>
            <person name="Schleicher M."/>
            <person name="Eichinger L."/>
            <person name="Platzer M."/>
            <person name="Noegel A.A."/>
            <person name="Schaap P."/>
            <person name="Gloeckner G."/>
        </authorList>
    </citation>
    <scope>NUCLEOTIDE SEQUENCE [LARGE SCALE GENOMIC DNA]</scope>
    <source>
        <strain evidence="2">SH3</strain>
    </source>
</reference>
<dbReference type="Pfam" id="PF13637">
    <property type="entry name" value="Ank_4"/>
    <property type="match status" value="4"/>
</dbReference>
<gene>
    <name evidence="1" type="ORF">DFA_04030</name>
</gene>
<name>F4Q135_CACFS</name>
<keyword evidence="2" id="KW-1185">Reference proteome</keyword>
<accession>F4Q135</accession>
<evidence type="ECO:0000313" key="1">
    <source>
        <dbReference type="EMBL" id="EGG18536.1"/>
    </source>
</evidence>
<dbReference type="InterPro" id="IPR002110">
    <property type="entry name" value="Ankyrin_rpt"/>
</dbReference>
<dbReference type="SUPFAM" id="SSF48403">
    <property type="entry name" value="Ankyrin repeat"/>
    <property type="match status" value="2"/>
</dbReference>
<dbReference type="Gene3D" id="1.25.40.20">
    <property type="entry name" value="Ankyrin repeat-containing domain"/>
    <property type="match status" value="3"/>
</dbReference>
<dbReference type="InterPro" id="IPR052050">
    <property type="entry name" value="SecEffector_AnkRepeat"/>
</dbReference>
<evidence type="ECO:0008006" key="3">
    <source>
        <dbReference type="Google" id="ProtNLM"/>
    </source>
</evidence>
<dbReference type="EMBL" id="GL883018">
    <property type="protein sequence ID" value="EGG18536.1"/>
    <property type="molecule type" value="Genomic_DNA"/>
</dbReference>
<organism evidence="1 2">
    <name type="scientific">Cavenderia fasciculata</name>
    <name type="common">Slime mold</name>
    <name type="synonym">Dictyostelium fasciculatum</name>
    <dbReference type="NCBI Taxonomy" id="261658"/>
    <lineage>
        <taxon>Eukaryota</taxon>
        <taxon>Amoebozoa</taxon>
        <taxon>Evosea</taxon>
        <taxon>Eumycetozoa</taxon>
        <taxon>Dictyostelia</taxon>
        <taxon>Acytosteliales</taxon>
        <taxon>Cavenderiaceae</taxon>
        <taxon>Cavenderia</taxon>
    </lineage>
</organism>
<proteinExistence type="predicted"/>
<protein>
    <recommendedName>
        <fullName evidence="3">Ankyrin repeat-containing protein</fullName>
    </recommendedName>
</protein>
<dbReference type="KEGG" id="dfa:DFA_04030"/>
<sequence>MRLAMHTNLKFTQKRVPYIRHIIFNQSLKGCTDQGENTNYNEVLKGRDIIKLARLAMITRYAMPWNFIKHYLPPRDNVLPKRRWHTIARYCFHKNATLSTFEHLLEWSPDFNPQDQVCSYLARNVGHSGHRDILELLIKRYPNIEGLNRAKQAAAEQGHIDVMELLSLYKIENYSSDAMEQASRNGRLDVVMYLHKNGATSSDKAIRCAALGGHFEIVKFLHYNRTEGCDQYTFGAAVYAGNLEIVKFLHFNRSDPTSFGKFTSAATQGHLDVLKFLHENRTEGCNTDAMDRASEKGFIDIVKWLHFNRTEGCTTIAMDSSASLEITQFLHTHRTEGCTSLAMDNAARHNRLDVLKFLHEKRSEGCTSKAIDDLMIFLLPEKRKKEAHSVSMEILTFLHEKLGAVPTKLAVNRAATQGLLEFIQFFHKHYSSLNIWTKAMDYAATKGHLNIVKFLHYNRTEGGTITAMDFASKNGSLNVVVFLHENRTEGASIDAMNRAASGGHLDVVKFLHYNRTEGCSTKAMNGACRGGHLETAKFLYLNRSEGCSKEVLAPTHDCEIIDFLWSNNLISKTQLEQLDHSLNDSIYFETQHHIRQLLRQEEVDIASALESSCFNSRIEIVSFLVDILIKQKEEKGLLTVQQEQNIENAIVSASAFGRLALVQHIISSLNITTLQKRTILKIKSYCVKQYEMIHYFETQSPFIDQFKSTILLDDRLAIPRKYWKRGY</sequence>
<dbReference type="PANTHER" id="PTHR46586">
    <property type="entry name" value="ANKYRIN REPEAT-CONTAINING PROTEIN"/>
    <property type="match status" value="1"/>
</dbReference>
<dbReference type="AlphaFoldDB" id="F4Q135"/>